<proteinExistence type="predicted"/>
<name>A0A3N2Q9I0_SODAK</name>
<feature type="region of interest" description="Disordered" evidence="1">
    <location>
        <begin position="70"/>
        <end position="98"/>
    </location>
</feature>
<reference evidence="3 4" key="1">
    <citation type="journal article" date="2018" name="Mol. Ecol.">
        <title>The obligate alkalophilic soda-lake fungus Sodiomyces alkalinus has shifted to a protein diet.</title>
        <authorList>
            <person name="Grum-Grzhimaylo A.A."/>
            <person name="Falkoski D.L."/>
            <person name="van den Heuvel J."/>
            <person name="Valero-Jimenez C.A."/>
            <person name="Min B."/>
            <person name="Choi I.G."/>
            <person name="Lipzen A."/>
            <person name="Daum C.G."/>
            <person name="Aanen D.K."/>
            <person name="Tsang A."/>
            <person name="Henrissat B."/>
            <person name="Bilanenko E.N."/>
            <person name="de Vries R.P."/>
            <person name="van Kan J.A.L."/>
            <person name="Grigoriev I.V."/>
            <person name="Debets A.J.M."/>
        </authorList>
    </citation>
    <scope>NUCLEOTIDE SEQUENCE [LARGE SCALE GENOMIC DNA]</scope>
    <source>
        <strain evidence="3 4">F11</strain>
    </source>
</reference>
<feature type="transmembrane region" description="Helical" evidence="2">
    <location>
        <begin position="677"/>
        <end position="699"/>
    </location>
</feature>
<keyword evidence="2" id="KW-0472">Membrane</keyword>
<sequence>MDKASERFGSDSATRKEMYVCCLLRYRPGRQTSQRMPDKETAMVCKQWRMEVKSNHDRPKVLSVTSPAAMHNQRRVRMDRRVKKEHPSARNLFNPVPMDAGLPEGSPATAYAIHTQLIGRNGAGVDQTLLNTQWQLQSAEVRQHRDHWLIPNVVCSLLLEQKLRLQLNFLAPAVNSRTHHIDAARDKTGGPSEKAKGELKNIRIGAETTNYDKSERPMMQPRTQEGQKPHGDSVRSRQQSEKQQQEVTALIAALQLLFKVSDITTLVSVALVVIKTVAGTWSATVLWGCARYMLSKEPTSLTLERVSSMLRWKLLLGVEIRRDSLMISLLTIVIFIQAFTGPLLTGSVNWTSGSRLSVNAVSATTPGPGSLGAWYWYNAQGSFDKRPHLRTGVGLAGLAWADPSTMDAHGRSVTGNGCRHIMNDDGLLPDSVVVNVLMPCIDIHGIHWYRSADEMGAEEWDELNGGDLSLVNDDPFFYYTSGVSFVYNGSDIRSAPSNWEQPPPPYRFSGNKTVVVLLDRHEATDPPCRELTNTIFGDMDALPYYKPRARATGSSENCFLIGRVSFTAGVTTSRRARYINGRVIEDQTPIEEVEFAPDPWVREAIWLLPDMMTMIAITNASQLPSHDNIDYHTHGLLRQSYLGAWSVLSRNFNETQGEFRAFPAGPRLVAVVSFARVFSWLALCLLMTVSGALVLGFFLREKHLARLEDSELSNMVAQLLRSADVEEYPDKRAA</sequence>
<evidence type="ECO:0000256" key="2">
    <source>
        <dbReference type="SAM" id="Phobius"/>
    </source>
</evidence>
<dbReference type="OrthoDB" id="5378430at2759"/>
<dbReference type="EMBL" id="ML119051">
    <property type="protein sequence ID" value="ROT43419.1"/>
    <property type="molecule type" value="Genomic_DNA"/>
</dbReference>
<keyword evidence="4" id="KW-1185">Reference proteome</keyword>
<keyword evidence="2" id="KW-0812">Transmembrane</keyword>
<keyword evidence="2" id="KW-1133">Transmembrane helix</keyword>
<feature type="compositionally biased region" description="Basic residues" evidence="1">
    <location>
        <begin position="72"/>
        <end position="84"/>
    </location>
</feature>
<feature type="compositionally biased region" description="Basic and acidic residues" evidence="1">
    <location>
        <begin position="181"/>
        <end position="201"/>
    </location>
</feature>
<feature type="compositionally biased region" description="Basic and acidic residues" evidence="1">
    <location>
        <begin position="225"/>
        <end position="240"/>
    </location>
</feature>
<feature type="region of interest" description="Disordered" evidence="1">
    <location>
        <begin position="181"/>
        <end position="240"/>
    </location>
</feature>
<gene>
    <name evidence="3" type="ORF">SODALDRAFT_355628</name>
</gene>
<organism evidence="3 4">
    <name type="scientific">Sodiomyces alkalinus (strain CBS 110278 / VKM F-3762 / F11)</name>
    <name type="common">Alkaliphilic filamentous fungus</name>
    <dbReference type="NCBI Taxonomy" id="1314773"/>
    <lineage>
        <taxon>Eukaryota</taxon>
        <taxon>Fungi</taxon>
        <taxon>Dikarya</taxon>
        <taxon>Ascomycota</taxon>
        <taxon>Pezizomycotina</taxon>
        <taxon>Sordariomycetes</taxon>
        <taxon>Hypocreomycetidae</taxon>
        <taxon>Glomerellales</taxon>
        <taxon>Plectosphaerellaceae</taxon>
        <taxon>Sodiomyces</taxon>
    </lineage>
</organism>
<dbReference type="GeneID" id="39582309"/>
<evidence type="ECO:0000313" key="3">
    <source>
        <dbReference type="EMBL" id="ROT43419.1"/>
    </source>
</evidence>
<protein>
    <submittedName>
        <fullName evidence="3">Uncharacterized protein</fullName>
    </submittedName>
</protein>
<dbReference type="RefSeq" id="XP_028471225.1">
    <property type="nucleotide sequence ID" value="XM_028613831.1"/>
</dbReference>
<evidence type="ECO:0000313" key="4">
    <source>
        <dbReference type="Proteomes" id="UP000272025"/>
    </source>
</evidence>
<dbReference type="STRING" id="1314773.A0A3N2Q9I0"/>
<dbReference type="AlphaFoldDB" id="A0A3N2Q9I0"/>
<dbReference type="Proteomes" id="UP000272025">
    <property type="component" value="Unassembled WGS sequence"/>
</dbReference>
<accession>A0A3N2Q9I0</accession>
<evidence type="ECO:0000256" key="1">
    <source>
        <dbReference type="SAM" id="MobiDB-lite"/>
    </source>
</evidence>